<reference evidence="10" key="2">
    <citation type="submission" date="2023-05" db="EMBL/GenBank/DDBJ databases">
        <authorList>
            <person name="Fouks B."/>
        </authorList>
    </citation>
    <scope>NUCLEOTIDE SEQUENCE</scope>
    <source>
        <strain evidence="10">Stay&amp;Tobe</strain>
        <tissue evidence="10">Testes</tissue>
    </source>
</reference>
<evidence type="ECO:0000256" key="9">
    <source>
        <dbReference type="RuleBase" id="RU364020"/>
    </source>
</evidence>
<sequence length="335" mass="39214">MANIWQLKVILVILLILCTTSMVFYVGNLSQLENEADRSLEPLVYRHLFGNDSDQILLTRMVYLDRQEHLQKGCRAIRNNSSNMTLDREMYNHILVDERHKLLYCYVPKVACTNWKRVFMILNGMANSTDPLKIPASLAHHKDSIPRLSNYSSAEINIILKTYTKFLFVRNPFERLLSAYHNKLEQHYQSSKYFQSRIGRHIVKHYRQNASKESLSKGDDVTFKEFATYLIAEEQGNFNEHWRPIYNLCHPCSINYDIIGKYETFDQDSEFILKQIGVTNIAFPHAPKSSRTTSNLEKYFSTLEHKIVMQLYNVYAKDFKLFGYSLEDMLGYEAG</sequence>
<evidence type="ECO:0000256" key="5">
    <source>
        <dbReference type="ARBA" id="ARBA00022989"/>
    </source>
</evidence>
<evidence type="ECO:0000256" key="6">
    <source>
        <dbReference type="ARBA" id="ARBA00023034"/>
    </source>
</evidence>
<comment type="similarity">
    <text evidence="2 9">Belongs to the sulfotransferase 2 family.</text>
</comment>
<evidence type="ECO:0000256" key="4">
    <source>
        <dbReference type="ARBA" id="ARBA00022692"/>
    </source>
</evidence>
<comment type="caution">
    <text evidence="10">The sequence shown here is derived from an EMBL/GenBank/DDBJ whole genome shotgun (WGS) entry which is preliminary data.</text>
</comment>
<gene>
    <name evidence="10" type="ORF">L9F63_011119</name>
</gene>
<comment type="subcellular location">
    <subcellularLocation>
        <location evidence="1 9">Golgi apparatus membrane</location>
        <topology evidence="1 9">Single-pass type II membrane protein</topology>
    </subcellularLocation>
</comment>
<keyword evidence="6 9" id="KW-0333">Golgi apparatus</keyword>
<dbReference type="InterPro" id="IPR018011">
    <property type="entry name" value="Carb_sulfotrans_8-10"/>
</dbReference>
<proteinExistence type="inferred from homology"/>
<evidence type="ECO:0000313" key="10">
    <source>
        <dbReference type="EMBL" id="KAJ9598199.1"/>
    </source>
</evidence>
<dbReference type="GO" id="GO:0016051">
    <property type="term" value="P:carbohydrate biosynthetic process"/>
    <property type="evidence" value="ECO:0007669"/>
    <property type="project" value="InterPro"/>
</dbReference>
<dbReference type="Proteomes" id="UP001233999">
    <property type="component" value="Unassembled WGS sequence"/>
</dbReference>
<keyword evidence="8 9" id="KW-0325">Glycoprotein</keyword>
<dbReference type="EMBL" id="JASPKZ010001237">
    <property type="protein sequence ID" value="KAJ9598199.1"/>
    <property type="molecule type" value="Genomic_DNA"/>
</dbReference>
<accession>A0AAD8EQD1</accession>
<evidence type="ECO:0000256" key="3">
    <source>
        <dbReference type="ARBA" id="ARBA00022679"/>
    </source>
</evidence>
<dbReference type="InterPro" id="IPR005331">
    <property type="entry name" value="Sulfotransferase"/>
</dbReference>
<keyword evidence="9" id="KW-0735">Signal-anchor</keyword>
<evidence type="ECO:0000313" key="11">
    <source>
        <dbReference type="Proteomes" id="UP001233999"/>
    </source>
</evidence>
<protein>
    <recommendedName>
        <fullName evidence="9">Carbohydrate sulfotransferase</fullName>
        <ecNumber evidence="9">2.8.2.-</ecNumber>
    </recommendedName>
</protein>
<name>A0AAD8EQD1_DIPPU</name>
<keyword evidence="7 9" id="KW-0472">Membrane</keyword>
<reference evidence="10" key="1">
    <citation type="journal article" date="2023" name="IScience">
        <title>Live-bearing cockroach genome reveals convergent evolutionary mechanisms linked to viviparity in insects and beyond.</title>
        <authorList>
            <person name="Fouks B."/>
            <person name="Harrison M.C."/>
            <person name="Mikhailova A.A."/>
            <person name="Marchal E."/>
            <person name="English S."/>
            <person name="Carruthers M."/>
            <person name="Jennings E.C."/>
            <person name="Chiamaka E.L."/>
            <person name="Frigard R.A."/>
            <person name="Pippel M."/>
            <person name="Attardo G.M."/>
            <person name="Benoit J.B."/>
            <person name="Bornberg-Bauer E."/>
            <person name="Tobe S.S."/>
        </authorList>
    </citation>
    <scope>NUCLEOTIDE SEQUENCE</scope>
    <source>
        <strain evidence="10">Stay&amp;Tobe</strain>
    </source>
</reference>
<dbReference type="Pfam" id="PF03567">
    <property type="entry name" value="Sulfotransfer_2"/>
    <property type="match status" value="1"/>
</dbReference>
<keyword evidence="4 9" id="KW-0812">Transmembrane</keyword>
<evidence type="ECO:0000256" key="7">
    <source>
        <dbReference type="ARBA" id="ARBA00023136"/>
    </source>
</evidence>
<dbReference type="AlphaFoldDB" id="A0AAD8EQD1"/>
<organism evidence="10 11">
    <name type="scientific">Diploptera punctata</name>
    <name type="common">Pacific beetle cockroach</name>
    <dbReference type="NCBI Taxonomy" id="6984"/>
    <lineage>
        <taxon>Eukaryota</taxon>
        <taxon>Metazoa</taxon>
        <taxon>Ecdysozoa</taxon>
        <taxon>Arthropoda</taxon>
        <taxon>Hexapoda</taxon>
        <taxon>Insecta</taxon>
        <taxon>Pterygota</taxon>
        <taxon>Neoptera</taxon>
        <taxon>Polyneoptera</taxon>
        <taxon>Dictyoptera</taxon>
        <taxon>Blattodea</taxon>
        <taxon>Blaberoidea</taxon>
        <taxon>Blaberidae</taxon>
        <taxon>Diplopterinae</taxon>
        <taxon>Diploptera</taxon>
    </lineage>
</organism>
<dbReference type="EC" id="2.8.2.-" evidence="9"/>
<dbReference type="GO" id="GO:0000139">
    <property type="term" value="C:Golgi membrane"/>
    <property type="evidence" value="ECO:0007669"/>
    <property type="project" value="UniProtKB-SubCell"/>
</dbReference>
<keyword evidence="3 9" id="KW-0808">Transferase</keyword>
<keyword evidence="9" id="KW-0119">Carbohydrate metabolism</keyword>
<dbReference type="PANTHER" id="PTHR12137:SF54">
    <property type="entry name" value="CARBOHYDRATE SULFOTRANSFERASE"/>
    <property type="match status" value="1"/>
</dbReference>
<keyword evidence="11" id="KW-1185">Reference proteome</keyword>
<keyword evidence="5 9" id="KW-1133">Transmembrane helix</keyword>
<dbReference type="GO" id="GO:0008146">
    <property type="term" value="F:sulfotransferase activity"/>
    <property type="evidence" value="ECO:0007669"/>
    <property type="project" value="InterPro"/>
</dbReference>
<evidence type="ECO:0000256" key="8">
    <source>
        <dbReference type="ARBA" id="ARBA00023180"/>
    </source>
</evidence>
<dbReference type="PANTHER" id="PTHR12137">
    <property type="entry name" value="CARBOHYDRATE SULFOTRANSFERASE"/>
    <property type="match status" value="1"/>
</dbReference>
<evidence type="ECO:0000256" key="2">
    <source>
        <dbReference type="ARBA" id="ARBA00006339"/>
    </source>
</evidence>
<feature type="transmembrane region" description="Helical" evidence="9">
    <location>
        <begin position="7"/>
        <end position="27"/>
    </location>
</feature>
<evidence type="ECO:0000256" key="1">
    <source>
        <dbReference type="ARBA" id="ARBA00004323"/>
    </source>
</evidence>